<protein>
    <submittedName>
        <fullName evidence="1">Uncharacterized protein</fullName>
    </submittedName>
</protein>
<name>A0A291W580_9ACTN</name>
<organism evidence="1 2">
    <name type="scientific">Streptomyces alboflavus</name>
    <dbReference type="NCBI Taxonomy" id="67267"/>
    <lineage>
        <taxon>Bacteria</taxon>
        <taxon>Bacillati</taxon>
        <taxon>Actinomycetota</taxon>
        <taxon>Actinomycetes</taxon>
        <taxon>Kitasatosporales</taxon>
        <taxon>Streptomycetaceae</taxon>
        <taxon>Streptomyces</taxon>
    </lineage>
</organism>
<keyword evidence="2" id="KW-1185">Reference proteome</keyword>
<dbReference type="AlphaFoldDB" id="A0A291W580"/>
<gene>
    <name evidence="1" type="ORF">SMD44_p10203</name>
</gene>
<proteinExistence type="predicted"/>
<dbReference type="KEGG" id="salf:SMD44_p10203"/>
<dbReference type="Proteomes" id="UP000195880">
    <property type="component" value="Plasmid pMDJK44.1"/>
</dbReference>
<evidence type="ECO:0000313" key="2">
    <source>
        <dbReference type="Proteomes" id="UP000195880"/>
    </source>
</evidence>
<dbReference type="EMBL" id="CP023976">
    <property type="protein sequence ID" value="ATM24702.1"/>
    <property type="molecule type" value="Genomic_DNA"/>
</dbReference>
<accession>A0A291W580</accession>
<reference evidence="1 2" key="1">
    <citation type="submission" date="2017-10" db="EMBL/GenBank/DDBJ databases">
        <title>Streptomyces alboflavus Genome sequencing and assembly.</title>
        <authorList>
            <person name="Wang Y."/>
            <person name="Du B."/>
            <person name="Ding Y."/>
            <person name="Liu H."/>
            <person name="Hou Q."/>
            <person name="Liu K."/>
            <person name="Wang C."/>
            <person name="Yao L."/>
        </authorList>
    </citation>
    <scope>NUCLEOTIDE SEQUENCE [LARGE SCALE GENOMIC DNA]</scope>
    <source>
        <strain evidence="1 2">MDJK44</strain>
        <plasmid evidence="2">Plasmid pmdjk44.1</plasmid>
    </source>
</reference>
<keyword evidence="1" id="KW-0614">Plasmid</keyword>
<evidence type="ECO:0000313" key="1">
    <source>
        <dbReference type="EMBL" id="ATM24702.1"/>
    </source>
</evidence>
<sequence length="33" mass="3712">MTVRLDEAHRNERWPDGTVGLSTVTLYPTLGLL</sequence>
<geneLocation type="plasmid" evidence="2">
    <name>pmdjk44.1</name>
</geneLocation>